<dbReference type="Gene3D" id="3.90.226.10">
    <property type="entry name" value="2-enoyl-CoA Hydratase, Chain A, domain 1"/>
    <property type="match status" value="1"/>
</dbReference>
<dbReference type="SUPFAM" id="SSF52096">
    <property type="entry name" value="ClpP/crotonase"/>
    <property type="match status" value="1"/>
</dbReference>
<dbReference type="Pfam" id="PF03572">
    <property type="entry name" value="Peptidase_S41"/>
    <property type="match status" value="1"/>
</dbReference>
<dbReference type="InterPro" id="IPR029045">
    <property type="entry name" value="ClpP/crotonase-like_dom_sf"/>
</dbReference>
<dbReference type="GO" id="GO:0006508">
    <property type="term" value="P:proteolysis"/>
    <property type="evidence" value="ECO:0007669"/>
    <property type="project" value="InterPro"/>
</dbReference>
<proteinExistence type="predicted"/>
<dbReference type="EMBL" id="JACTNZ010000004">
    <property type="protein sequence ID" value="KAG5555303.1"/>
    <property type="molecule type" value="Genomic_DNA"/>
</dbReference>
<accession>A0AAV6KTD7</accession>
<dbReference type="AlphaFoldDB" id="A0AAV6KTD7"/>
<dbReference type="GO" id="GO:0008236">
    <property type="term" value="F:serine-type peptidase activity"/>
    <property type="evidence" value="ECO:0007669"/>
    <property type="project" value="InterPro"/>
</dbReference>
<name>A0AAV6KTD7_9ERIC</name>
<feature type="domain" description="Tail specific protease" evidence="1">
    <location>
        <begin position="5"/>
        <end position="43"/>
    </location>
</feature>
<keyword evidence="3" id="KW-1185">Reference proteome</keyword>
<gene>
    <name evidence="2" type="ORF">RHGRI_012741</name>
</gene>
<dbReference type="InterPro" id="IPR005151">
    <property type="entry name" value="Tail-specific_protease"/>
</dbReference>
<sequence>MLEQVNERSASASEILAGALHDNGRAILVALLGTKPLGKEKFRERDVMWSPLEADSCIMVAEHELDIKELEALIIFKIAFATSGLSSAIRFHQQDDSPKLTSQLVLQLRAMAVKDTSPSRALLGPIMHDSF</sequence>
<dbReference type="Proteomes" id="UP000823749">
    <property type="component" value="Chromosome 4"/>
</dbReference>
<comment type="caution">
    <text evidence="2">The sequence shown here is derived from an EMBL/GenBank/DDBJ whole genome shotgun (WGS) entry which is preliminary data.</text>
</comment>
<evidence type="ECO:0000259" key="1">
    <source>
        <dbReference type="Pfam" id="PF03572"/>
    </source>
</evidence>
<reference evidence="2" key="1">
    <citation type="submission" date="2020-08" db="EMBL/GenBank/DDBJ databases">
        <title>Plant Genome Project.</title>
        <authorList>
            <person name="Zhang R.-G."/>
        </authorList>
    </citation>
    <scope>NUCLEOTIDE SEQUENCE</scope>
    <source>
        <strain evidence="2">WSP0</strain>
        <tissue evidence="2">Leaf</tissue>
    </source>
</reference>
<evidence type="ECO:0000313" key="3">
    <source>
        <dbReference type="Proteomes" id="UP000823749"/>
    </source>
</evidence>
<evidence type="ECO:0000313" key="2">
    <source>
        <dbReference type="EMBL" id="KAG5555303.1"/>
    </source>
</evidence>
<organism evidence="2 3">
    <name type="scientific">Rhododendron griersonianum</name>
    <dbReference type="NCBI Taxonomy" id="479676"/>
    <lineage>
        <taxon>Eukaryota</taxon>
        <taxon>Viridiplantae</taxon>
        <taxon>Streptophyta</taxon>
        <taxon>Embryophyta</taxon>
        <taxon>Tracheophyta</taxon>
        <taxon>Spermatophyta</taxon>
        <taxon>Magnoliopsida</taxon>
        <taxon>eudicotyledons</taxon>
        <taxon>Gunneridae</taxon>
        <taxon>Pentapetalae</taxon>
        <taxon>asterids</taxon>
        <taxon>Ericales</taxon>
        <taxon>Ericaceae</taxon>
        <taxon>Ericoideae</taxon>
        <taxon>Rhodoreae</taxon>
        <taxon>Rhododendron</taxon>
    </lineage>
</organism>
<protein>
    <recommendedName>
        <fullName evidence="1">Tail specific protease domain-containing protein</fullName>
    </recommendedName>
</protein>